<dbReference type="InterPro" id="IPR029044">
    <property type="entry name" value="Nucleotide-diphossugar_trans"/>
</dbReference>
<name>A0AAE3VJ00_9BACT</name>
<evidence type="ECO:0000313" key="2">
    <source>
        <dbReference type="EMBL" id="MDQ0291270.1"/>
    </source>
</evidence>
<keyword evidence="1" id="KW-0812">Transmembrane</keyword>
<gene>
    <name evidence="2" type="ORF">J3R75_003377</name>
</gene>
<feature type="transmembrane region" description="Helical" evidence="1">
    <location>
        <begin position="295"/>
        <end position="319"/>
    </location>
</feature>
<dbReference type="InterPro" id="IPR018357">
    <property type="entry name" value="Hexapep_transf_CS"/>
</dbReference>
<keyword evidence="1" id="KW-1133">Transmembrane helix</keyword>
<accession>A0AAE3VJ00</accession>
<dbReference type="PROSITE" id="PS00101">
    <property type="entry name" value="HEXAPEP_TRANSFERASES"/>
    <property type="match status" value="1"/>
</dbReference>
<dbReference type="Gene3D" id="3.90.550.10">
    <property type="entry name" value="Spore Coat Polysaccharide Biosynthesis Protein SpsA, Chain A"/>
    <property type="match status" value="1"/>
</dbReference>
<comment type="caution">
    <text evidence="2">The sequence shown here is derived from an EMBL/GenBank/DDBJ whole genome shotgun (WGS) entry which is preliminary data.</text>
</comment>
<sequence length="448" mass="50768">MKALICLGNLEEQGLSDGFSGISSAMLPVANKPLVEYYIDFCCSVGIRSILILDSDFAPEMASFLGSGERWSVSLSYIGAKSYSSLGELSRRHAAFLETEPVLWFNGTIFPFVDFRSLSAAQLTIEDEVSWASTPLPSGLFFLGKDHCQRLAGEVMQIRTFADYHSCNCRVLAAEEGMFPIPGYHVEKGICTGMNVVIPASARVKAPVLMGNNVRLGDGVYLDGLVSIGDEVMIDSGSHLRETIVFDSTYIGRDLELEHKIVCRDRIIDPRIGVVLNLGDESLSMDMRRFTWDFYMRWVMDALAAALLIILLSPAYACLRLLKKMPSEPCFFYSQRHRGRYFRQYQLNMGNRRDLYFYKCSLDKYWMLWMVVTGDLRLMGDSVDRVPDDGETAYRPGVFCFSDTRNKVTSTMQRALDDRYFRHNRSSLMVLECLMKIMVGRFFVGRGY</sequence>
<reference evidence="2" key="1">
    <citation type="submission" date="2023-07" db="EMBL/GenBank/DDBJ databases">
        <title>Genomic Encyclopedia of Type Strains, Phase IV (KMG-IV): sequencing the most valuable type-strain genomes for metagenomic binning, comparative biology and taxonomic classification.</title>
        <authorList>
            <person name="Goeker M."/>
        </authorList>
    </citation>
    <scope>NUCLEOTIDE SEQUENCE</scope>
    <source>
        <strain evidence="2">DSM 24202</strain>
    </source>
</reference>
<evidence type="ECO:0000313" key="3">
    <source>
        <dbReference type="Proteomes" id="UP001238163"/>
    </source>
</evidence>
<dbReference type="InterPro" id="IPR050486">
    <property type="entry name" value="Mannose-1P_guanyltransferase"/>
</dbReference>
<organism evidence="2 3">
    <name type="scientific">Oligosphaera ethanolica</name>
    <dbReference type="NCBI Taxonomy" id="760260"/>
    <lineage>
        <taxon>Bacteria</taxon>
        <taxon>Pseudomonadati</taxon>
        <taxon>Lentisphaerota</taxon>
        <taxon>Oligosphaeria</taxon>
        <taxon>Oligosphaerales</taxon>
        <taxon>Oligosphaeraceae</taxon>
        <taxon>Oligosphaera</taxon>
    </lineage>
</organism>
<dbReference type="PANTHER" id="PTHR22572">
    <property type="entry name" value="SUGAR-1-PHOSPHATE GUANYL TRANSFERASE"/>
    <property type="match status" value="1"/>
</dbReference>
<dbReference type="AlphaFoldDB" id="A0AAE3VJ00"/>
<dbReference type="Gene3D" id="2.160.10.10">
    <property type="entry name" value="Hexapeptide repeat proteins"/>
    <property type="match status" value="1"/>
</dbReference>
<keyword evidence="3" id="KW-1185">Reference proteome</keyword>
<dbReference type="SUPFAM" id="SSF53448">
    <property type="entry name" value="Nucleotide-diphospho-sugar transferases"/>
    <property type="match status" value="1"/>
</dbReference>
<dbReference type="Proteomes" id="UP001238163">
    <property type="component" value="Unassembled WGS sequence"/>
</dbReference>
<protein>
    <submittedName>
        <fullName evidence="2">NDP-sugar pyrophosphorylase family protein</fullName>
    </submittedName>
</protein>
<dbReference type="EMBL" id="JAUSVL010000001">
    <property type="protein sequence ID" value="MDQ0291270.1"/>
    <property type="molecule type" value="Genomic_DNA"/>
</dbReference>
<proteinExistence type="predicted"/>
<dbReference type="GO" id="GO:0016740">
    <property type="term" value="F:transferase activity"/>
    <property type="evidence" value="ECO:0007669"/>
    <property type="project" value="InterPro"/>
</dbReference>
<dbReference type="RefSeq" id="WP_307263819.1">
    <property type="nucleotide sequence ID" value="NZ_JAUSVL010000001.1"/>
</dbReference>
<evidence type="ECO:0000256" key="1">
    <source>
        <dbReference type="SAM" id="Phobius"/>
    </source>
</evidence>
<keyword evidence="1" id="KW-0472">Membrane</keyword>